<accession>A0A6P8HP19</accession>
<sequence length="268" mass="29144">MGQLNCCERRSDTNERKDKYTERYNEGVGKINHHEQYRVERTLRTTSSESGQQQANSIGTQSSLSGSVKVGQPRLNSFGAQSSSSGKVKPGQPRLNSFGAQSSSSGKVKLGQQQLNSIGAQSSSSGPLTAGKQGLYSIGVHSSSSDCVKVEKQRQGSIGAQSSLSGSVKLGHYQHVRIGTQMQTNEKEVPTEGGEEDILTALTMAERFSEKLEKILSKLEKLDTIQSSVEKIEDSLYLNLKKDRTNQESFKISANKDMIQGLKHGLMG</sequence>
<feature type="compositionally biased region" description="Basic and acidic residues" evidence="1">
    <location>
        <begin position="32"/>
        <end position="43"/>
    </location>
</feature>
<dbReference type="GeneID" id="116294623"/>
<name>A0A6P8HP19_ACTTE</name>
<evidence type="ECO:0000256" key="1">
    <source>
        <dbReference type="SAM" id="MobiDB-lite"/>
    </source>
</evidence>
<gene>
    <name evidence="3" type="primary">LOC116294623</name>
</gene>
<keyword evidence="2" id="KW-1185">Reference proteome</keyword>
<feature type="compositionally biased region" description="Basic and acidic residues" evidence="1">
    <location>
        <begin position="7"/>
        <end position="25"/>
    </location>
</feature>
<evidence type="ECO:0000313" key="3">
    <source>
        <dbReference type="RefSeq" id="XP_031558124.1"/>
    </source>
</evidence>
<reference evidence="3" key="1">
    <citation type="submission" date="2025-08" db="UniProtKB">
        <authorList>
            <consortium name="RefSeq"/>
        </authorList>
    </citation>
    <scope>IDENTIFICATION</scope>
    <source>
        <tissue evidence="3">Tentacle</tissue>
    </source>
</reference>
<proteinExistence type="predicted"/>
<dbReference type="KEGG" id="aten:116294623"/>
<dbReference type="Proteomes" id="UP000515163">
    <property type="component" value="Unplaced"/>
</dbReference>
<organism evidence="2 3">
    <name type="scientific">Actinia tenebrosa</name>
    <name type="common">Australian red waratah sea anemone</name>
    <dbReference type="NCBI Taxonomy" id="6105"/>
    <lineage>
        <taxon>Eukaryota</taxon>
        <taxon>Metazoa</taxon>
        <taxon>Cnidaria</taxon>
        <taxon>Anthozoa</taxon>
        <taxon>Hexacorallia</taxon>
        <taxon>Actiniaria</taxon>
        <taxon>Actiniidae</taxon>
        <taxon>Actinia</taxon>
    </lineage>
</organism>
<feature type="region of interest" description="Disordered" evidence="1">
    <location>
        <begin position="1"/>
        <end position="111"/>
    </location>
</feature>
<protein>
    <submittedName>
        <fullName evidence="3">Uncharacterized protein LOC116294623</fullName>
    </submittedName>
</protein>
<dbReference type="OrthoDB" id="10324333at2759"/>
<feature type="compositionally biased region" description="Polar residues" evidence="1">
    <location>
        <begin position="44"/>
        <end position="66"/>
    </location>
</feature>
<dbReference type="RefSeq" id="XP_031558124.1">
    <property type="nucleotide sequence ID" value="XM_031702264.1"/>
</dbReference>
<evidence type="ECO:0000313" key="2">
    <source>
        <dbReference type="Proteomes" id="UP000515163"/>
    </source>
</evidence>
<feature type="compositionally biased region" description="Polar residues" evidence="1">
    <location>
        <begin position="74"/>
        <end position="86"/>
    </location>
</feature>
<dbReference type="AlphaFoldDB" id="A0A6P8HP19"/>
<feature type="compositionally biased region" description="Polar residues" evidence="1">
    <location>
        <begin position="94"/>
        <end position="111"/>
    </location>
</feature>
<dbReference type="InParanoid" id="A0A6P8HP19"/>